<evidence type="ECO:0000313" key="1">
    <source>
        <dbReference type="EMBL" id="MDQ1022657.1"/>
    </source>
</evidence>
<dbReference type="EMBL" id="JAUSZI010000002">
    <property type="protein sequence ID" value="MDQ1022657.1"/>
    <property type="molecule type" value="Genomic_DNA"/>
</dbReference>
<gene>
    <name evidence="1" type="ORF">QF035_000239</name>
</gene>
<organism evidence="1 2">
    <name type="scientific">Streptomyces umbrinus</name>
    <dbReference type="NCBI Taxonomy" id="67370"/>
    <lineage>
        <taxon>Bacteria</taxon>
        <taxon>Bacillati</taxon>
        <taxon>Actinomycetota</taxon>
        <taxon>Actinomycetes</taxon>
        <taxon>Kitasatosporales</taxon>
        <taxon>Streptomycetaceae</taxon>
        <taxon>Streptomyces</taxon>
        <taxon>Streptomyces phaeochromogenes group</taxon>
    </lineage>
</organism>
<sequence>MNRERELAKAFVDLSDTYASEFDPLHLFHRPVYACRGCWRWTRQP</sequence>
<reference evidence="1 2" key="1">
    <citation type="submission" date="2023-07" db="EMBL/GenBank/DDBJ databases">
        <title>Comparative genomics of wheat-associated soil bacteria to identify genetic determinants of phenazine resistance.</title>
        <authorList>
            <person name="Mouncey N."/>
        </authorList>
    </citation>
    <scope>NUCLEOTIDE SEQUENCE [LARGE SCALE GENOMIC DNA]</scope>
    <source>
        <strain evidence="1 2">V2I4</strain>
    </source>
</reference>
<dbReference type="Proteomes" id="UP001230328">
    <property type="component" value="Unassembled WGS sequence"/>
</dbReference>
<accession>A0ABU0SHE8</accession>
<evidence type="ECO:0000313" key="2">
    <source>
        <dbReference type="Proteomes" id="UP001230328"/>
    </source>
</evidence>
<name>A0ABU0SHE8_9ACTN</name>
<dbReference type="RefSeq" id="WP_307517530.1">
    <property type="nucleotide sequence ID" value="NZ_JAUSZI010000002.1"/>
</dbReference>
<proteinExistence type="predicted"/>
<comment type="caution">
    <text evidence="1">The sequence shown here is derived from an EMBL/GenBank/DDBJ whole genome shotgun (WGS) entry which is preliminary data.</text>
</comment>
<protein>
    <submittedName>
        <fullName evidence="1">Uncharacterized protein</fullName>
    </submittedName>
</protein>
<keyword evidence="2" id="KW-1185">Reference proteome</keyword>